<dbReference type="Pfam" id="PF01522">
    <property type="entry name" value="Polysacc_deac_1"/>
    <property type="match status" value="1"/>
</dbReference>
<accession>A0ABT2TLM9</accession>
<dbReference type="InterPro" id="IPR002509">
    <property type="entry name" value="NODB_dom"/>
</dbReference>
<dbReference type="PROSITE" id="PS51677">
    <property type="entry name" value="NODB"/>
    <property type="match status" value="1"/>
</dbReference>
<dbReference type="InterPro" id="IPR011330">
    <property type="entry name" value="Glyco_hydro/deAcase_b/a-brl"/>
</dbReference>
<evidence type="ECO:0000313" key="4">
    <source>
        <dbReference type="EMBL" id="MCU6762434.1"/>
    </source>
</evidence>
<keyword evidence="5" id="KW-1185">Reference proteome</keyword>
<keyword evidence="1" id="KW-0479">Metal-binding</keyword>
<dbReference type="InterPro" id="IPR050248">
    <property type="entry name" value="Polysacc_deacetylase_ArnD"/>
</dbReference>
<name>A0ABT2TLM9_9FIRM</name>
<sequence length="228" mass="26195">MKKVIFLVFGILITAGSFFLSSHISDHRITESFYQAETKEPAEQIKKVALTFDDGPNEEYTPKLLDGLKKRNVRATFFLLGKQVEQYPELAKRISDEGHLIGCHAYEHKDLSRLSLEEACRQITDTNDLLYEVTGHRPMFMRPPYGSCQEQLPEKTEMIEVLWDIDTVDWSLRNTDQVVKNTLKKVEDGSIILMHDEFQESVDAALQLVDALEKEGYQLVTVEELILD</sequence>
<gene>
    <name evidence="4" type="ORF">OCV88_08820</name>
</gene>
<dbReference type="EMBL" id="JAOQJQ010000003">
    <property type="protein sequence ID" value="MCU6762434.1"/>
    <property type="molecule type" value="Genomic_DNA"/>
</dbReference>
<evidence type="ECO:0000256" key="1">
    <source>
        <dbReference type="ARBA" id="ARBA00022723"/>
    </source>
</evidence>
<evidence type="ECO:0000313" key="5">
    <source>
        <dbReference type="Proteomes" id="UP001652442"/>
    </source>
</evidence>
<dbReference type="Proteomes" id="UP001652442">
    <property type="component" value="Unassembled WGS sequence"/>
</dbReference>
<dbReference type="RefSeq" id="WP_262591071.1">
    <property type="nucleotide sequence ID" value="NZ_JAOQJQ010000003.1"/>
</dbReference>
<reference evidence="4 5" key="1">
    <citation type="journal article" date="2021" name="ISME Commun">
        <title>Automated analysis of genomic sequences facilitates high-throughput and comprehensive description of bacteria.</title>
        <authorList>
            <person name="Hitch T.C.A."/>
        </authorList>
    </citation>
    <scope>NUCLEOTIDE SEQUENCE [LARGE SCALE GENOMIC DNA]</scope>
    <source>
        <strain evidence="4 5">Sanger_109</strain>
    </source>
</reference>
<dbReference type="SUPFAM" id="SSF88713">
    <property type="entry name" value="Glycoside hydrolase/deacetylase"/>
    <property type="match status" value="1"/>
</dbReference>
<dbReference type="Gene3D" id="3.20.20.370">
    <property type="entry name" value="Glycoside hydrolase/deacetylase"/>
    <property type="match status" value="1"/>
</dbReference>
<comment type="caution">
    <text evidence="4">The sequence shown here is derived from an EMBL/GenBank/DDBJ whole genome shotgun (WGS) entry which is preliminary data.</text>
</comment>
<protein>
    <submittedName>
        <fullName evidence="4">Polysaccharide deacetylase family protein</fullName>
    </submittedName>
</protein>
<keyword evidence="2" id="KW-0378">Hydrolase</keyword>
<organism evidence="4 5">
    <name type="scientific">Brotonthovivens ammoniilytica</name>
    <dbReference type="NCBI Taxonomy" id="2981725"/>
    <lineage>
        <taxon>Bacteria</taxon>
        <taxon>Bacillati</taxon>
        <taxon>Bacillota</taxon>
        <taxon>Clostridia</taxon>
        <taxon>Lachnospirales</taxon>
        <taxon>Lachnospiraceae</taxon>
        <taxon>Brotonthovivens</taxon>
    </lineage>
</organism>
<dbReference type="PANTHER" id="PTHR10587:SF133">
    <property type="entry name" value="CHITIN DEACETYLASE 1-RELATED"/>
    <property type="match status" value="1"/>
</dbReference>
<evidence type="ECO:0000256" key="2">
    <source>
        <dbReference type="ARBA" id="ARBA00022801"/>
    </source>
</evidence>
<dbReference type="PANTHER" id="PTHR10587">
    <property type="entry name" value="GLYCOSYL TRANSFERASE-RELATED"/>
    <property type="match status" value="1"/>
</dbReference>
<evidence type="ECO:0000259" key="3">
    <source>
        <dbReference type="PROSITE" id="PS51677"/>
    </source>
</evidence>
<dbReference type="CDD" id="cd10954">
    <property type="entry name" value="CE4_CtAXE_like"/>
    <property type="match status" value="1"/>
</dbReference>
<proteinExistence type="predicted"/>
<feature type="domain" description="NodB homology" evidence="3">
    <location>
        <begin position="46"/>
        <end position="220"/>
    </location>
</feature>